<sequence length="115" mass="12258">MTASGSSGGSGSMGGSKLPVVEVRELGSNLEVVLISSGLCKTVMLHQIVSILEQEGAEVVNVNFSNMGAHIFHTIHAQVKVPRVGVDTSGIRTRDTGLDFLEFIYYNSYLSCIVV</sequence>
<organism evidence="1">
    <name type="scientific">Sesamum radiatum</name>
    <name type="common">Black benniseed</name>
    <dbReference type="NCBI Taxonomy" id="300843"/>
    <lineage>
        <taxon>Eukaryota</taxon>
        <taxon>Viridiplantae</taxon>
        <taxon>Streptophyta</taxon>
        <taxon>Embryophyta</taxon>
        <taxon>Tracheophyta</taxon>
        <taxon>Spermatophyta</taxon>
        <taxon>Magnoliopsida</taxon>
        <taxon>eudicotyledons</taxon>
        <taxon>Gunneridae</taxon>
        <taxon>Pentapetalae</taxon>
        <taxon>asterids</taxon>
        <taxon>lamiids</taxon>
        <taxon>Lamiales</taxon>
        <taxon>Pedaliaceae</taxon>
        <taxon>Sesamum</taxon>
    </lineage>
</organism>
<dbReference type="EMBL" id="JACGWJ010000012">
    <property type="protein sequence ID" value="KAL0385059.1"/>
    <property type="molecule type" value="Genomic_DNA"/>
</dbReference>
<proteinExistence type="predicted"/>
<comment type="caution">
    <text evidence="1">The sequence shown here is derived from an EMBL/GenBank/DDBJ whole genome shotgun (WGS) entry which is preliminary data.</text>
</comment>
<reference evidence="1" key="1">
    <citation type="submission" date="2020-06" db="EMBL/GenBank/DDBJ databases">
        <authorList>
            <person name="Li T."/>
            <person name="Hu X."/>
            <person name="Zhang T."/>
            <person name="Song X."/>
            <person name="Zhang H."/>
            <person name="Dai N."/>
            <person name="Sheng W."/>
            <person name="Hou X."/>
            <person name="Wei L."/>
        </authorList>
    </citation>
    <scope>NUCLEOTIDE SEQUENCE</scope>
    <source>
        <strain evidence="1">G02</strain>
        <tissue evidence="1">Leaf</tissue>
    </source>
</reference>
<protein>
    <submittedName>
        <fullName evidence="1">Transcription factor</fullName>
    </submittedName>
</protein>
<reference evidence="1" key="2">
    <citation type="journal article" date="2024" name="Plant">
        <title>Genomic evolution and insights into agronomic trait innovations of Sesamum species.</title>
        <authorList>
            <person name="Miao H."/>
            <person name="Wang L."/>
            <person name="Qu L."/>
            <person name="Liu H."/>
            <person name="Sun Y."/>
            <person name="Le M."/>
            <person name="Wang Q."/>
            <person name="Wei S."/>
            <person name="Zheng Y."/>
            <person name="Lin W."/>
            <person name="Duan Y."/>
            <person name="Cao H."/>
            <person name="Xiong S."/>
            <person name="Wang X."/>
            <person name="Wei L."/>
            <person name="Li C."/>
            <person name="Ma Q."/>
            <person name="Ju M."/>
            <person name="Zhao R."/>
            <person name="Li G."/>
            <person name="Mu C."/>
            <person name="Tian Q."/>
            <person name="Mei H."/>
            <person name="Zhang T."/>
            <person name="Gao T."/>
            <person name="Zhang H."/>
        </authorList>
    </citation>
    <scope>NUCLEOTIDE SEQUENCE</scope>
    <source>
        <strain evidence="1">G02</strain>
    </source>
</reference>
<evidence type="ECO:0000313" key="1">
    <source>
        <dbReference type="EMBL" id="KAL0385059.1"/>
    </source>
</evidence>
<name>A0AAW2RY81_SESRA</name>
<gene>
    <name evidence="1" type="ORF">Sradi_2900200</name>
</gene>
<dbReference type="AlphaFoldDB" id="A0AAW2RY81"/>
<accession>A0AAW2RY81</accession>